<evidence type="ECO:0000313" key="3">
    <source>
        <dbReference type="EMBL" id="MBR0658280.1"/>
    </source>
</evidence>
<gene>
    <name evidence="4" type="ORF">GWK15_15940</name>
    <name evidence="3" type="ORF">GXW75_03385</name>
</gene>
<name>A0A9X9WD70_9PROT</name>
<dbReference type="EMBL" id="JAAEDK010000006">
    <property type="protein sequence ID" value="MBR0658280.1"/>
    <property type="molecule type" value="Genomic_DNA"/>
</dbReference>
<feature type="transmembrane region" description="Helical" evidence="1">
    <location>
        <begin position="52"/>
        <end position="75"/>
    </location>
</feature>
<feature type="transmembrane region" description="Helical" evidence="1">
    <location>
        <begin position="290"/>
        <end position="310"/>
    </location>
</feature>
<feature type="transmembrane region" description="Helical" evidence="1">
    <location>
        <begin position="162"/>
        <end position="182"/>
    </location>
</feature>
<dbReference type="SUPFAM" id="SSF48317">
    <property type="entry name" value="Acid phosphatase/Vanadium-dependent haloperoxidase"/>
    <property type="match status" value="1"/>
</dbReference>
<evidence type="ECO:0000313" key="4">
    <source>
        <dbReference type="EMBL" id="NKE18445.1"/>
    </source>
</evidence>
<feature type="transmembrane region" description="Helical" evidence="1">
    <location>
        <begin position="189"/>
        <end position="209"/>
    </location>
</feature>
<dbReference type="Proteomes" id="UP000746741">
    <property type="component" value="Unassembled WGS sequence"/>
</dbReference>
<comment type="caution">
    <text evidence="3">The sequence shown here is derived from an EMBL/GenBank/DDBJ whole genome shotgun (WGS) entry which is preliminary data.</text>
</comment>
<sequence>MSGSFAQRLLAELRADIPLHLIVAAYAGAVFLVAQTLGRPEKFELLMYAERWIIVLPGLVLPGIACIGVVCAVITHPRAPFTGLVRFLCHPRGPRLAAGLVLFTSVTLFYGAFTSAKNLLPEVSHFDWDVALADLGEWMHGGTPLWRHLHPVLTPYTRYIDIFYNVFWQVAMLTMVLAMAFANQRRRRFFIIFFLCWIVLGNVLAGMFYSAGPIFYDRVVGDAQRFRFLLDYIGGYQDPPLAVSVYQSYLWTLHRLGAPEFGSGISAFPSMHVSMATLIALWLTRMHRRLAIPAVLMVLLTQAGSVHLGWHYAVDGYASIVLTYLIWRTVDQAASRQPVRRTAPPAALDGAMAPAGAGG</sequence>
<dbReference type="AlphaFoldDB" id="A0A9X9WD70"/>
<dbReference type="RefSeq" id="WP_168042343.1">
    <property type="nucleotide sequence ID" value="NZ_JAAEDK010000006.1"/>
</dbReference>
<accession>A0A9X9WD70</accession>
<feature type="transmembrane region" description="Helical" evidence="1">
    <location>
        <begin position="17"/>
        <end position="37"/>
    </location>
</feature>
<protein>
    <recommendedName>
        <fullName evidence="2">Inositolphosphotransferase Aur1/Ipt1 domain-containing protein</fullName>
    </recommendedName>
</protein>
<keyword evidence="5" id="KW-1185">Reference proteome</keyword>
<feature type="domain" description="Inositolphosphotransferase Aur1/Ipt1" evidence="2">
    <location>
        <begin position="157"/>
        <end position="327"/>
    </location>
</feature>
<organism evidence="3 6">
    <name type="scientific">Neoroseomonas oryzicola</name>
    <dbReference type="NCBI Taxonomy" id="535904"/>
    <lineage>
        <taxon>Bacteria</taxon>
        <taxon>Pseudomonadati</taxon>
        <taxon>Pseudomonadota</taxon>
        <taxon>Alphaproteobacteria</taxon>
        <taxon>Acetobacterales</taxon>
        <taxon>Acetobacteraceae</taxon>
        <taxon>Neoroseomonas</taxon>
    </lineage>
</organism>
<reference evidence="3" key="3">
    <citation type="journal article" date="2021" name="Syst. Appl. Microbiol.">
        <title>Roseomonas hellenica sp. nov., isolated from roots of wild-growing Alkanna tinctoria.</title>
        <authorList>
            <person name="Rat A."/>
            <person name="Naranjo H.D."/>
            <person name="Lebbe L."/>
            <person name="Cnockaert M."/>
            <person name="Krigas N."/>
            <person name="Grigoriadou K."/>
            <person name="Maloupa E."/>
            <person name="Willems A."/>
        </authorList>
    </citation>
    <scope>NUCLEOTIDE SEQUENCE</scope>
    <source>
        <strain evidence="3">LMG 31161</strain>
    </source>
</reference>
<feature type="transmembrane region" description="Helical" evidence="1">
    <location>
        <begin position="96"/>
        <end position="113"/>
    </location>
</feature>
<keyword evidence="1" id="KW-0472">Membrane</keyword>
<dbReference type="EMBL" id="JAAVUP010000004">
    <property type="protein sequence ID" value="NKE18445.1"/>
    <property type="molecule type" value="Genomic_DNA"/>
</dbReference>
<feature type="transmembrane region" description="Helical" evidence="1">
    <location>
        <begin position="261"/>
        <end position="283"/>
    </location>
</feature>
<dbReference type="Proteomes" id="UP001138708">
    <property type="component" value="Unassembled WGS sequence"/>
</dbReference>
<keyword evidence="1" id="KW-1133">Transmembrane helix</keyword>
<keyword evidence="1" id="KW-0812">Transmembrane</keyword>
<evidence type="ECO:0000259" key="2">
    <source>
        <dbReference type="Pfam" id="PF14378"/>
    </source>
</evidence>
<evidence type="ECO:0000313" key="6">
    <source>
        <dbReference type="Proteomes" id="UP001138708"/>
    </source>
</evidence>
<dbReference type="Pfam" id="PF14378">
    <property type="entry name" value="PAP2_3"/>
    <property type="match status" value="1"/>
</dbReference>
<dbReference type="InterPro" id="IPR036938">
    <property type="entry name" value="PAP2/HPO_sf"/>
</dbReference>
<proteinExistence type="predicted"/>
<evidence type="ECO:0000313" key="5">
    <source>
        <dbReference type="Proteomes" id="UP000746741"/>
    </source>
</evidence>
<dbReference type="GO" id="GO:0016020">
    <property type="term" value="C:membrane"/>
    <property type="evidence" value="ECO:0007669"/>
    <property type="project" value="UniProtKB-SubCell"/>
</dbReference>
<reference evidence="3" key="1">
    <citation type="submission" date="2020-01" db="EMBL/GenBank/DDBJ databases">
        <authorList>
            <person name="Rat A."/>
        </authorList>
    </citation>
    <scope>NUCLEOTIDE SEQUENCE</scope>
    <source>
        <strain evidence="3">LMG 31161</strain>
    </source>
</reference>
<dbReference type="InterPro" id="IPR026841">
    <property type="entry name" value="Aur1/Ipt1"/>
</dbReference>
<evidence type="ECO:0000256" key="1">
    <source>
        <dbReference type="SAM" id="Phobius"/>
    </source>
</evidence>
<reference evidence="4 5" key="2">
    <citation type="submission" date="2020-02" db="EMBL/GenBank/DDBJ databases">
        <authorList>
            <person name="Sun Q."/>
            <person name="Inoue M."/>
        </authorList>
    </citation>
    <scope>NUCLEOTIDE SEQUENCE [LARGE SCALE GENOMIC DNA]</scope>
    <source>
        <strain evidence="4 5">KCTC 22478</strain>
    </source>
</reference>